<evidence type="ECO:0000313" key="1">
    <source>
        <dbReference type="EMBL" id="RJT15557.1"/>
    </source>
</evidence>
<keyword evidence="2" id="KW-1185">Reference proteome</keyword>
<accession>A0ABX9P5X9</accession>
<protein>
    <submittedName>
        <fullName evidence="1">Uncharacterized protein</fullName>
    </submittedName>
</protein>
<name>A0ABX9P5X9_9GAMM</name>
<evidence type="ECO:0000313" key="2">
    <source>
        <dbReference type="Proteomes" id="UP000284119"/>
    </source>
</evidence>
<dbReference type="Proteomes" id="UP000284119">
    <property type="component" value="Unassembled WGS sequence"/>
</dbReference>
<organism evidence="1 2">
    <name type="scientific">Rahnella inusitata</name>
    <dbReference type="NCBI Taxonomy" id="58169"/>
    <lineage>
        <taxon>Bacteria</taxon>
        <taxon>Pseudomonadati</taxon>
        <taxon>Pseudomonadota</taxon>
        <taxon>Gammaproteobacteria</taxon>
        <taxon>Enterobacterales</taxon>
        <taxon>Yersiniaceae</taxon>
        <taxon>Rahnella</taxon>
    </lineage>
</organism>
<comment type="caution">
    <text evidence="1">The sequence shown here is derived from an EMBL/GenBank/DDBJ whole genome shotgun (WGS) entry which is preliminary data.</text>
</comment>
<proteinExistence type="predicted"/>
<gene>
    <name evidence="1" type="ORF">D5396_00015</name>
</gene>
<reference evidence="1 2" key="1">
    <citation type="submission" date="2018-09" db="EMBL/GenBank/DDBJ databases">
        <authorList>
            <person name="Le Fleche-Mateos A."/>
        </authorList>
    </citation>
    <scope>NUCLEOTIDE SEQUENCE [LARGE SCALE GENOMIC DNA]</scope>
    <source>
        <strain evidence="1 2">DSM 30078</strain>
    </source>
</reference>
<dbReference type="EMBL" id="RAHG01000001">
    <property type="protein sequence ID" value="RJT15557.1"/>
    <property type="molecule type" value="Genomic_DNA"/>
</dbReference>
<sequence length="65" mass="7782">MFPLAQHRLKVQPCVGFCFFIALTHYNNQRKRIQIVNRMMQGSSPVKRDERFSSRIIFLPKEMLK</sequence>